<proteinExistence type="predicted"/>
<organism evidence="2 3">
    <name type="scientific">Cuscuta epithymum</name>
    <dbReference type="NCBI Taxonomy" id="186058"/>
    <lineage>
        <taxon>Eukaryota</taxon>
        <taxon>Viridiplantae</taxon>
        <taxon>Streptophyta</taxon>
        <taxon>Embryophyta</taxon>
        <taxon>Tracheophyta</taxon>
        <taxon>Spermatophyta</taxon>
        <taxon>Magnoliopsida</taxon>
        <taxon>eudicotyledons</taxon>
        <taxon>Gunneridae</taxon>
        <taxon>Pentapetalae</taxon>
        <taxon>asterids</taxon>
        <taxon>lamiids</taxon>
        <taxon>Solanales</taxon>
        <taxon>Convolvulaceae</taxon>
        <taxon>Cuscuteae</taxon>
        <taxon>Cuscuta</taxon>
        <taxon>Cuscuta subgen. Cuscuta</taxon>
    </lineage>
</organism>
<evidence type="ECO:0008006" key="4">
    <source>
        <dbReference type="Google" id="ProtNLM"/>
    </source>
</evidence>
<evidence type="ECO:0000313" key="2">
    <source>
        <dbReference type="EMBL" id="CAH9133470.1"/>
    </source>
</evidence>
<reference evidence="2" key="1">
    <citation type="submission" date="2022-07" db="EMBL/GenBank/DDBJ databases">
        <authorList>
            <person name="Macas J."/>
            <person name="Novak P."/>
            <person name="Neumann P."/>
        </authorList>
    </citation>
    <scope>NUCLEOTIDE SEQUENCE</scope>
</reference>
<keyword evidence="3" id="KW-1185">Reference proteome</keyword>
<dbReference type="Proteomes" id="UP001152523">
    <property type="component" value="Unassembled WGS sequence"/>
</dbReference>
<evidence type="ECO:0000313" key="3">
    <source>
        <dbReference type="Proteomes" id="UP001152523"/>
    </source>
</evidence>
<sequence length="80" mass="7822">MKANSPQLRGGAPGTGTGTTTGRNRAGPSNGGTGRDSASTSHAAFVNQGGTQARVYAMTEADARANSDSVAGVRGSSSIP</sequence>
<feature type="non-terminal residue" evidence="2">
    <location>
        <position position="80"/>
    </location>
</feature>
<evidence type="ECO:0000256" key="1">
    <source>
        <dbReference type="SAM" id="MobiDB-lite"/>
    </source>
</evidence>
<protein>
    <recommendedName>
        <fullName evidence="4">SMP domain-containing protein</fullName>
    </recommendedName>
</protein>
<name>A0AAV0FD07_9ASTE</name>
<gene>
    <name evidence="2" type="ORF">CEPIT_LOCUS32970</name>
</gene>
<dbReference type="EMBL" id="CAMAPF010000976">
    <property type="protein sequence ID" value="CAH9133470.1"/>
    <property type="molecule type" value="Genomic_DNA"/>
</dbReference>
<feature type="region of interest" description="Disordered" evidence="1">
    <location>
        <begin position="1"/>
        <end position="46"/>
    </location>
</feature>
<accession>A0AAV0FD07</accession>
<comment type="caution">
    <text evidence="2">The sequence shown here is derived from an EMBL/GenBank/DDBJ whole genome shotgun (WGS) entry which is preliminary data.</text>
</comment>
<dbReference type="AlphaFoldDB" id="A0AAV0FD07"/>